<gene>
    <name evidence="1" type="ORF">IAC54_04935</name>
</gene>
<evidence type="ECO:0000313" key="2">
    <source>
        <dbReference type="Proteomes" id="UP000823636"/>
    </source>
</evidence>
<dbReference type="EMBL" id="JADIMW010000053">
    <property type="protein sequence ID" value="MBO8438227.1"/>
    <property type="molecule type" value="Genomic_DNA"/>
</dbReference>
<evidence type="ECO:0000313" key="1">
    <source>
        <dbReference type="EMBL" id="MBO8438227.1"/>
    </source>
</evidence>
<proteinExistence type="predicted"/>
<protein>
    <submittedName>
        <fullName evidence="1">Uncharacterized protein</fullName>
    </submittedName>
</protein>
<dbReference type="AlphaFoldDB" id="A0A9D9E288"/>
<reference evidence="1" key="2">
    <citation type="journal article" date="2021" name="PeerJ">
        <title>Extensive microbial diversity within the chicken gut microbiome revealed by metagenomics and culture.</title>
        <authorList>
            <person name="Gilroy R."/>
            <person name="Ravi A."/>
            <person name="Getino M."/>
            <person name="Pursley I."/>
            <person name="Horton D.L."/>
            <person name="Alikhan N.F."/>
            <person name="Baker D."/>
            <person name="Gharbi K."/>
            <person name="Hall N."/>
            <person name="Watson M."/>
            <person name="Adriaenssens E.M."/>
            <person name="Foster-Nyarko E."/>
            <person name="Jarju S."/>
            <person name="Secka A."/>
            <person name="Antonio M."/>
            <person name="Oren A."/>
            <person name="Chaudhuri R.R."/>
            <person name="La Ragione R."/>
            <person name="Hildebrand F."/>
            <person name="Pallen M.J."/>
        </authorList>
    </citation>
    <scope>NUCLEOTIDE SEQUENCE</scope>
    <source>
        <strain evidence="1">G3-4614</strain>
    </source>
</reference>
<comment type="caution">
    <text evidence="1">The sequence shown here is derived from an EMBL/GenBank/DDBJ whole genome shotgun (WGS) entry which is preliminary data.</text>
</comment>
<name>A0A9D9E288_9BACT</name>
<dbReference type="Proteomes" id="UP000823636">
    <property type="component" value="Unassembled WGS sequence"/>
</dbReference>
<organism evidence="1 2">
    <name type="scientific">Candidatus Caccoplasma merdipullorum</name>
    <dbReference type="NCBI Taxonomy" id="2840718"/>
    <lineage>
        <taxon>Bacteria</taxon>
        <taxon>Pseudomonadati</taxon>
        <taxon>Bacteroidota</taxon>
        <taxon>Bacteroidia</taxon>
        <taxon>Bacteroidales</taxon>
        <taxon>Bacteroidaceae</taxon>
        <taxon>Bacteroidaceae incertae sedis</taxon>
        <taxon>Candidatus Caccoplasma</taxon>
    </lineage>
</organism>
<sequence>MNNLYDSYNVSTRSEEAIKADIAKYKERINYCESHISDGTAEGMGYRNIIGNYKRMIQEREQELQYAR</sequence>
<reference evidence="1" key="1">
    <citation type="submission" date="2020-10" db="EMBL/GenBank/DDBJ databases">
        <authorList>
            <person name="Gilroy R."/>
        </authorList>
    </citation>
    <scope>NUCLEOTIDE SEQUENCE</scope>
    <source>
        <strain evidence="1">G3-4614</strain>
    </source>
</reference>
<accession>A0A9D9E288</accession>